<feature type="signal peptide" evidence="1">
    <location>
        <begin position="1"/>
        <end position="22"/>
    </location>
</feature>
<evidence type="ECO:0000313" key="4">
    <source>
        <dbReference type="Proteomes" id="UP000184543"/>
    </source>
</evidence>
<accession>A0A1M6EMM1</accession>
<dbReference type="Gene3D" id="2.60.40.10">
    <property type="entry name" value="Immunoglobulins"/>
    <property type="match status" value="1"/>
</dbReference>
<keyword evidence="4" id="KW-1185">Reference proteome</keyword>
<dbReference type="SUPFAM" id="SSF49478">
    <property type="entry name" value="Cna protein B-type domain"/>
    <property type="match status" value="1"/>
</dbReference>
<dbReference type="Proteomes" id="UP000184543">
    <property type="component" value="Unassembled WGS sequence"/>
</dbReference>
<dbReference type="AlphaFoldDB" id="A0A1M6EMM1"/>
<evidence type="ECO:0000259" key="2">
    <source>
        <dbReference type="Pfam" id="PF17802"/>
    </source>
</evidence>
<feature type="chain" id="PRO_5013382363" evidence="1">
    <location>
        <begin position="23"/>
        <end position="415"/>
    </location>
</feature>
<keyword evidence="1" id="KW-0732">Signal</keyword>
<proteinExistence type="predicted"/>
<dbReference type="Pfam" id="PF17802">
    <property type="entry name" value="SpaA"/>
    <property type="match status" value="1"/>
</dbReference>
<dbReference type="EMBL" id="FQYU01000002">
    <property type="protein sequence ID" value="SHI86731.1"/>
    <property type="molecule type" value="Genomic_DNA"/>
</dbReference>
<organism evidence="3 4">
    <name type="scientific">Pseudozobellia thermophila</name>
    <dbReference type="NCBI Taxonomy" id="192903"/>
    <lineage>
        <taxon>Bacteria</taxon>
        <taxon>Pseudomonadati</taxon>
        <taxon>Bacteroidota</taxon>
        <taxon>Flavobacteriia</taxon>
        <taxon>Flavobacteriales</taxon>
        <taxon>Flavobacteriaceae</taxon>
        <taxon>Pseudozobellia</taxon>
    </lineage>
</organism>
<evidence type="ECO:0000313" key="3">
    <source>
        <dbReference type="EMBL" id="SHI86731.1"/>
    </source>
</evidence>
<name>A0A1M6EMM1_9FLAO</name>
<dbReference type="InterPro" id="IPR032627">
    <property type="entry name" value="DUF4876"/>
</dbReference>
<feature type="domain" description="SpaA-like prealbumin fold" evidence="2">
    <location>
        <begin position="55"/>
        <end position="125"/>
    </location>
</feature>
<dbReference type="InterPro" id="IPR041033">
    <property type="entry name" value="SpaA_PFL_dom_1"/>
</dbReference>
<reference evidence="4" key="1">
    <citation type="submission" date="2016-11" db="EMBL/GenBank/DDBJ databases">
        <authorList>
            <person name="Varghese N."/>
            <person name="Submissions S."/>
        </authorList>
    </citation>
    <scope>NUCLEOTIDE SEQUENCE [LARGE SCALE GENOMIC DNA]</scope>
    <source>
        <strain evidence="4">DSM 19858</strain>
    </source>
</reference>
<gene>
    <name evidence="3" type="ORF">SAMN04488513_102113</name>
</gene>
<dbReference type="OrthoDB" id="1409865at2"/>
<dbReference type="STRING" id="192903.SAMN04488513_102113"/>
<dbReference type="PROSITE" id="PS51257">
    <property type="entry name" value="PROKAR_LIPOPROTEIN"/>
    <property type="match status" value="1"/>
</dbReference>
<dbReference type="InterPro" id="IPR013783">
    <property type="entry name" value="Ig-like_fold"/>
</dbReference>
<protein>
    <submittedName>
        <fullName evidence="3">Cna protein B-type domain-containing protein</fullName>
    </submittedName>
</protein>
<dbReference type="Pfam" id="PF16215">
    <property type="entry name" value="DUF4876"/>
    <property type="match status" value="1"/>
</dbReference>
<evidence type="ECO:0000256" key="1">
    <source>
        <dbReference type="SAM" id="SignalP"/>
    </source>
</evidence>
<sequence>MKSNILRKTGVTKSIIAIVLFAATLVGCSSDDDSVANLGNLQVQLELAAGLSDISLEGVDVSITNTVDNATLNLTTDATGAVTFSNISVGTYNIVATSTTDDYQLSGTANNVSVAIQETTQTTLEVNATNFNAGLVIKEVYTAGSGYITLLKDSFIEIFNNSSETLYADGMYIANVFGGSGASGDTPLYSILTDTDYVYTDVMSQIPGSGTDYPVASGQSIVIALNAINFKEGSANPDGELDNTDATLEHYSIDWLEAQGRTGNSFFELDNPSVPNMTNTYMFEGTNFFRLSLPASVVLVSSEASFGDSEIVDYTATGSTTTYKLMKISVDLVVDGVDILDNSASAEFKRIPNAIDAGFTFLTEDGAISYTGLSNRRKIDETATARFGRTILLDTNNSTVDFEAINFPDKYGYNN</sequence>